<evidence type="ECO:0000313" key="2">
    <source>
        <dbReference type="Proteomes" id="UP001280121"/>
    </source>
</evidence>
<sequence length="143" mass="15543">MWFHEGNFGEPDGFMDGEFTTRGLANPFNEKPDGFAVVASARCLPDGISVLALMERTEKWSDVLDRRYSCEEDTEAIFSIPSLFGLFSVKAVENGKYSAGLVVREDNGLVVAAIALVFNGLVSVEVAEAKAIYERISRAVGNG</sequence>
<gene>
    <name evidence="1" type="ORF">Ddye_021529</name>
</gene>
<reference evidence="1" key="1">
    <citation type="journal article" date="2023" name="Plant J.">
        <title>Genome sequences and population genomics provide insights into the demographic history, inbreeding, and mutation load of two 'living fossil' tree species of Dipteronia.</title>
        <authorList>
            <person name="Feng Y."/>
            <person name="Comes H.P."/>
            <person name="Chen J."/>
            <person name="Zhu S."/>
            <person name="Lu R."/>
            <person name="Zhang X."/>
            <person name="Li P."/>
            <person name="Qiu J."/>
            <person name="Olsen K.M."/>
            <person name="Qiu Y."/>
        </authorList>
    </citation>
    <scope>NUCLEOTIDE SEQUENCE</scope>
    <source>
        <strain evidence="1">KIB01</strain>
    </source>
</reference>
<proteinExistence type="predicted"/>
<evidence type="ECO:0000313" key="1">
    <source>
        <dbReference type="EMBL" id="KAK2646334.1"/>
    </source>
</evidence>
<protein>
    <submittedName>
        <fullName evidence="1">Uncharacterized protein</fullName>
    </submittedName>
</protein>
<dbReference type="AlphaFoldDB" id="A0AAD9WWE6"/>
<dbReference type="Proteomes" id="UP001280121">
    <property type="component" value="Unassembled WGS sequence"/>
</dbReference>
<name>A0AAD9WWE6_9ROSI</name>
<organism evidence="1 2">
    <name type="scientific">Dipteronia dyeriana</name>
    <dbReference type="NCBI Taxonomy" id="168575"/>
    <lineage>
        <taxon>Eukaryota</taxon>
        <taxon>Viridiplantae</taxon>
        <taxon>Streptophyta</taxon>
        <taxon>Embryophyta</taxon>
        <taxon>Tracheophyta</taxon>
        <taxon>Spermatophyta</taxon>
        <taxon>Magnoliopsida</taxon>
        <taxon>eudicotyledons</taxon>
        <taxon>Gunneridae</taxon>
        <taxon>Pentapetalae</taxon>
        <taxon>rosids</taxon>
        <taxon>malvids</taxon>
        <taxon>Sapindales</taxon>
        <taxon>Sapindaceae</taxon>
        <taxon>Hippocastanoideae</taxon>
        <taxon>Acereae</taxon>
        <taxon>Dipteronia</taxon>
    </lineage>
</organism>
<accession>A0AAD9WWE6</accession>
<keyword evidence="2" id="KW-1185">Reference proteome</keyword>
<dbReference type="EMBL" id="JANJYI010000006">
    <property type="protein sequence ID" value="KAK2646334.1"/>
    <property type="molecule type" value="Genomic_DNA"/>
</dbReference>
<comment type="caution">
    <text evidence="1">The sequence shown here is derived from an EMBL/GenBank/DDBJ whole genome shotgun (WGS) entry which is preliminary data.</text>
</comment>